<evidence type="ECO:0000313" key="1">
    <source>
        <dbReference type="EMBL" id="OGD63741.1"/>
    </source>
</evidence>
<gene>
    <name evidence="1" type="ORF">A2160_03635</name>
</gene>
<accession>A0A1F5E8R0</accession>
<proteinExistence type="predicted"/>
<evidence type="ECO:0000313" key="2">
    <source>
        <dbReference type="Proteomes" id="UP000177006"/>
    </source>
</evidence>
<protein>
    <submittedName>
        <fullName evidence="1">Uncharacterized protein</fullName>
    </submittedName>
</protein>
<dbReference type="EMBL" id="MEZK01000005">
    <property type="protein sequence ID" value="OGD63741.1"/>
    <property type="molecule type" value="Genomic_DNA"/>
</dbReference>
<name>A0A1F5E8R0_9BACT</name>
<dbReference type="AlphaFoldDB" id="A0A1F5E8R0"/>
<dbReference type="STRING" id="1797457.A2160_03635"/>
<sequence>MANTLKIYCEINPVRGAKVIGREFDRDDVLAPLFEEAGFRPLPQAVLANLEGQGLLVRTETGAFKPVGGVLAVQVSL</sequence>
<comment type="caution">
    <text evidence="1">The sequence shown here is derived from an EMBL/GenBank/DDBJ whole genome shotgun (WGS) entry which is preliminary data.</text>
</comment>
<reference evidence="1 2" key="1">
    <citation type="journal article" date="2016" name="Nat. Commun.">
        <title>Thousands of microbial genomes shed light on interconnected biogeochemical processes in an aquifer system.</title>
        <authorList>
            <person name="Anantharaman K."/>
            <person name="Brown C.T."/>
            <person name="Hug L.A."/>
            <person name="Sharon I."/>
            <person name="Castelle C.J."/>
            <person name="Probst A.J."/>
            <person name="Thomas B.C."/>
            <person name="Singh A."/>
            <person name="Wilkins M.J."/>
            <person name="Karaoz U."/>
            <person name="Brodie E.L."/>
            <person name="Williams K.H."/>
            <person name="Hubbard S.S."/>
            <person name="Banfield J.F."/>
        </authorList>
    </citation>
    <scope>NUCLEOTIDE SEQUENCE [LARGE SCALE GENOMIC DNA]</scope>
</reference>
<organism evidence="1 2">
    <name type="scientific">Candidatus Beckwithbacteria bacterium RBG_13_42_9</name>
    <dbReference type="NCBI Taxonomy" id="1797457"/>
    <lineage>
        <taxon>Bacteria</taxon>
        <taxon>Candidatus Beckwithiibacteriota</taxon>
    </lineage>
</organism>
<dbReference type="Proteomes" id="UP000177006">
    <property type="component" value="Unassembled WGS sequence"/>
</dbReference>